<dbReference type="InterPro" id="IPR003594">
    <property type="entry name" value="HATPase_dom"/>
</dbReference>
<feature type="modified residue" description="4-aspartylphosphate" evidence="9">
    <location>
        <position position="500"/>
    </location>
</feature>
<dbReference type="SMART" id="SM00388">
    <property type="entry name" value="HisKA"/>
    <property type="match status" value="1"/>
</dbReference>
<dbReference type="SUPFAM" id="SSF47384">
    <property type="entry name" value="Homodimeric domain of signal transducing histidine kinase"/>
    <property type="match status" value="1"/>
</dbReference>
<organism evidence="12 13">
    <name type="scientific">Bordetella bronchialis</name>
    <dbReference type="NCBI Taxonomy" id="463025"/>
    <lineage>
        <taxon>Bacteria</taxon>
        <taxon>Pseudomonadati</taxon>
        <taxon>Pseudomonadota</taxon>
        <taxon>Betaproteobacteria</taxon>
        <taxon>Burkholderiales</taxon>
        <taxon>Alcaligenaceae</taxon>
        <taxon>Bordetella</taxon>
    </lineage>
</organism>
<evidence type="ECO:0000256" key="8">
    <source>
        <dbReference type="ARBA" id="ARBA00023012"/>
    </source>
</evidence>
<keyword evidence="7" id="KW-0067">ATP-binding</keyword>
<dbReference type="AlphaFoldDB" id="A0A193G255"/>
<evidence type="ECO:0000256" key="3">
    <source>
        <dbReference type="ARBA" id="ARBA00022553"/>
    </source>
</evidence>
<keyword evidence="4" id="KW-0808">Transferase</keyword>
<feature type="domain" description="Histidine kinase" evidence="10">
    <location>
        <begin position="213"/>
        <end position="429"/>
    </location>
</feature>
<evidence type="ECO:0000259" key="11">
    <source>
        <dbReference type="PROSITE" id="PS50110"/>
    </source>
</evidence>
<dbReference type="SMART" id="SM00448">
    <property type="entry name" value="REC"/>
    <property type="match status" value="1"/>
</dbReference>
<evidence type="ECO:0000259" key="10">
    <source>
        <dbReference type="PROSITE" id="PS50109"/>
    </source>
</evidence>
<dbReference type="PRINTS" id="PR00344">
    <property type="entry name" value="BCTRLSENSOR"/>
</dbReference>
<dbReference type="SMART" id="SM00387">
    <property type="entry name" value="HATPase_c"/>
    <property type="match status" value="1"/>
</dbReference>
<dbReference type="CDD" id="cd00082">
    <property type="entry name" value="HisKA"/>
    <property type="match status" value="1"/>
</dbReference>
<gene>
    <name evidence="12" type="ORF">BAU08_24490</name>
</gene>
<dbReference type="Gene3D" id="3.40.50.2300">
    <property type="match status" value="1"/>
</dbReference>
<keyword evidence="3 9" id="KW-0597">Phosphoprotein</keyword>
<dbReference type="InterPro" id="IPR011006">
    <property type="entry name" value="CheY-like_superfamily"/>
</dbReference>
<dbReference type="STRING" id="463025.BAU08_24490"/>
<name>A0A193G255_9BORD</name>
<keyword evidence="8" id="KW-0902">Two-component regulatory system</keyword>
<dbReference type="InterPro" id="IPR003661">
    <property type="entry name" value="HisK_dim/P_dom"/>
</dbReference>
<dbReference type="PROSITE" id="PS50109">
    <property type="entry name" value="HIS_KIN"/>
    <property type="match status" value="1"/>
</dbReference>
<dbReference type="CDD" id="cd00156">
    <property type="entry name" value="REC"/>
    <property type="match status" value="1"/>
</dbReference>
<evidence type="ECO:0000313" key="13">
    <source>
        <dbReference type="Proteomes" id="UP000092213"/>
    </source>
</evidence>
<dbReference type="Pfam" id="PF00072">
    <property type="entry name" value="Response_reg"/>
    <property type="match status" value="1"/>
</dbReference>
<dbReference type="Pfam" id="PF00512">
    <property type="entry name" value="HisKA"/>
    <property type="match status" value="1"/>
</dbReference>
<dbReference type="InterPro" id="IPR005467">
    <property type="entry name" value="His_kinase_dom"/>
</dbReference>
<proteinExistence type="predicted"/>
<evidence type="ECO:0000256" key="4">
    <source>
        <dbReference type="ARBA" id="ARBA00022679"/>
    </source>
</evidence>
<dbReference type="Pfam" id="PF02518">
    <property type="entry name" value="HATPase_c"/>
    <property type="match status" value="1"/>
</dbReference>
<dbReference type="Gene3D" id="1.10.287.130">
    <property type="match status" value="1"/>
</dbReference>
<dbReference type="GO" id="GO:0005524">
    <property type="term" value="F:ATP binding"/>
    <property type="evidence" value="ECO:0007669"/>
    <property type="project" value="UniProtKB-KW"/>
</dbReference>
<accession>A0A193G255</accession>
<dbReference type="Proteomes" id="UP000092213">
    <property type="component" value="Chromosome"/>
</dbReference>
<dbReference type="GO" id="GO:0000155">
    <property type="term" value="F:phosphorelay sensor kinase activity"/>
    <property type="evidence" value="ECO:0007669"/>
    <property type="project" value="InterPro"/>
</dbReference>
<keyword evidence="6 12" id="KW-0418">Kinase</keyword>
<reference evidence="12 13" key="1">
    <citation type="submission" date="2016-06" db="EMBL/GenBank/DDBJ databases">
        <title>Complete genome sequences of Bordetella bronchialis and Bordetella flabilis.</title>
        <authorList>
            <person name="LiPuma J.J."/>
            <person name="Spilker T."/>
        </authorList>
    </citation>
    <scope>NUCLEOTIDE SEQUENCE [LARGE SCALE GENOMIC DNA]</scope>
    <source>
        <strain evidence="12 13">AU17976</strain>
    </source>
</reference>
<protein>
    <recommendedName>
        <fullName evidence="2">histidine kinase</fullName>
        <ecNumber evidence="2">2.7.13.3</ecNumber>
    </recommendedName>
</protein>
<dbReference type="PROSITE" id="PS50110">
    <property type="entry name" value="RESPONSE_REGULATORY"/>
    <property type="match status" value="1"/>
</dbReference>
<dbReference type="InterPro" id="IPR004358">
    <property type="entry name" value="Sig_transdc_His_kin-like_C"/>
</dbReference>
<evidence type="ECO:0000256" key="1">
    <source>
        <dbReference type="ARBA" id="ARBA00000085"/>
    </source>
</evidence>
<evidence type="ECO:0000256" key="7">
    <source>
        <dbReference type="ARBA" id="ARBA00022840"/>
    </source>
</evidence>
<dbReference type="Gene3D" id="3.30.565.10">
    <property type="entry name" value="Histidine kinase-like ATPase, C-terminal domain"/>
    <property type="match status" value="1"/>
</dbReference>
<feature type="domain" description="Response regulatory" evidence="11">
    <location>
        <begin position="451"/>
        <end position="563"/>
    </location>
</feature>
<dbReference type="EMBL" id="CP016171">
    <property type="protein sequence ID" value="ANN74092.1"/>
    <property type="molecule type" value="Genomic_DNA"/>
</dbReference>
<dbReference type="InterPro" id="IPR036097">
    <property type="entry name" value="HisK_dim/P_sf"/>
</dbReference>
<sequence length="565" mass="60759">MGSHGKQGGPVDKATHVLILAPHGDDAQVIRNVLGATSEQAIACDDAAQLRAALQRGAGCAILSAEAIDPAALAGLADWVRLQESWSDFPFLVIEPPEQDGAEARPADAYDPLGNVILLPRPLREDIVRRAIATALRARSRQYDARAVLQRQAETGETLRTFNETLETRISERTHALARANDRLMKEIRERERTQSALVQSQKMEAIGQLTGGLAHDFNNLLNVIMGSVDLIHRISSDERMRRLALNARHAVERGAKLTSQLLAFSRSQNLDLRPTDVNALLAAMRELLGLSLGPTVRVLTEFAPDLPLATADANQLELAVLNLCLNARDAMPAGGEVTLSTALRQSGEGDLPPGRYVVISVRDTGTGIPAQTLSKVFDPFFTTKPVGKGTGLGLSQVYGIARQSGGTAHIASEEGRGTVVEIWLAPADPAALDDLAAQGPDDVGQARAANVLVIDDDASVRHLIVECLEILGYEVRQAADGEEGLALLREEPPDLLMVDFIMPKLNGAEVIEQARKLVPDLPVILATGYADAQVSGTVLEHERVLQKPFNLDQLAAMVTEALQH</sequence>
<dbReference type="EC" id="2.7.13.3" evidence="2"/>
<evidence type="ECO:0000256" key="9">
    <source>
        <dbReference type="PROSITE-ProRule" id="PRU00169"/>
    </source>
</evidence>
<dbReference type="PANTHER" id="PTHR43065:SF46">
    <property type="entry name" value="C4-DICARBOXYLATE TRANSPORT SENSOR PROTEIN DCTB"/>
    <property type="match status" value="1"/>
</dbReference>
<dbReference type="InterPro" id="IPR036890">
    <property type="entry name" value="HATPase_C_sf"/>
</dbReference>
<evidence type="ECO:0000313" key="12">
    <source>
        <dbReference type="EMBL" id="ANN74092.1"/>
    </source>
</evidence>
<comment type="catalytic activity">
    <reaction evidence="1">
        <text>ATP + protein L-histidine = ADP + protein N-phospho-L-histidine.</text>
        <dbReference type="EC" id="2.7.13.3"/>
    </reaction>
</comment>
<dbReference type="InterPro" id="IPR001789">
    <property type="entry name" value="Sig_transdc_resp-reg_receiver"/>
</dbReference>
<evidence type="ECO:0000256" key="6">
    <source>
        <dbReference type="ARBA" id="ARBA00022777"/>
    </source>
</evidence>
<evidence type="ECO:0000256" key="5">
    <source>
        <dbReference type="ARBA" id="ARBA00022741"/>
    </source>
</evidence>
<keyword evidence="5" id="KW-0547">Nucleotide-binding</keyword>
<dbReference type="PANTHER" id="PTHR43065">
    <property type="entry name" value="SENSOR HISTIDINE KINASE"/>
    <property type="match status" value="1"/>
</dbReference>
<dbReference type="SUPFAM" id="SSF52172">
    <property type="entry name" value="CheY-like"/>
    <property type="match status" value="1"/>
</dbReference>
<dbReference type="SUPFAM" id="SSF55874">
    <property type="entry name" value="ATPase domain of HSP90 chaperone/DNA topoisomerase II/histidine kinase"/>
    <property type="match status" value="1"/>
</dbReference>
<evidence type="ECO:0000256" key="2">
    <source>
        <dbReference type="ARBA" id="ARBA00012438"/>
    </source>
</evidence>